<dbReference type="AlphaFoldDB" id="A0A1R3KPQ8"/>
<proteinExistence type="predicted"/>
<keyword evidence="2" id="KW-1185">Reference proteome</keyword>
<gene>
    <name evidence="1" type="ORF">COLO4_05840</name>
</gene>
<evidence type="ECO:0000313" key="2">
    <source>
        <dbReference type="Proteomes" id="UP000187203"/>
    </source>
</evidence>
<reference evidence="2" key="1">
    <citation type="submission" date="2013-09" db="EMBL/GenBank/DDBJ databases">
        <title>Corchorus olitorius genome sequencing.</title>
        <authorList>
            <person name="Alam M."/>
            <person name="Haque M.S."/>
            <person name="Islam M.S."/>
            <person name="Emdad E.M."/>
            <person name="Islam M.M."/>
            <person name="Ahmed B."/>
            <person name="Halim A."/>
            <person name="Hossen Q.M.M."/>
            <person name="Hossain M.Z."/>
            <person name="Ahmed R."/>
            <person name="Khan M.M."/>
            <person name="Islam R."/>
            <person name="Rashid M.M."/>
            <person name="Khan S.A."/>
            <person name="Rahman M.S."/>
            <person name="Alam M."/>
            <person name="Yahiya A.S."/>
            <person name="Khan M.S."/>
            <person name="Azam M.S."/>
            <person name="Haque T."/>
            <person name="Lashkar M.Z.H."/>
            <person name="Akhand A.I."/>
            <person name="Morshed G."/>
            <person name="Roy S."/>
            <person name="Uddin K.S."/>
            <person name="Rabeya T."/>
            <person name="Hossain A.S."/>
            <person name="Chowdhury A."/>
            <person name="Snigdha A.R."/>
            <person name="Mortoza M.S."/>
            <person name="Matin S.A."/>
            <person name="Hoque S.M.E."/>
            <person name="Islam M.K."/>
            <person name="Roy D.K."/>
            <person name="Haider R."/>
            <person name="Moosa M.M."/>
            <person name="Elias S.M."/>
            <person name="Hasan A.M."/>
            <person name="Jahan S."/>
            <person name="Shafiuddin M."/>
            <person name="Mahmood N."/>
            <person name="Shommy N.S."/>
        </authorList>
    </citation>
    <scope>NUCLEOTIDE SEQUENCE [LARGE SCALE GENOMIC DNA]</scope>
    <source>
        <strain evidence="2">cv. O-4</strain>
    </source>
</reference>
<dbReference type="EMBL" id="AWUE01012486">
    <property type="protein sequence ID" value="OMP09067.1"/>
    <property type="molecule type" value="Genomic_DNA"/>
</dbReference>
<comment type="caution">
    <text evidence="1">The sequence shown here is derived from an EMBL/GenBank/DDBJ whole genome shotgun (WGS) entry which is preliminary data.</text>
</comment>
<name>A0A1R3KPQ8_9ROSI</name>
<evidence type="ECO:0000313" key="1">
    <source>
        <dbReference type="EMBL" id="OMP09067.1"/>
    </source>
</evidence>
<accession>A0A1R3KPQ8</accession>
<protein>
    <submittedName>
        <fullName evidence="1">Uncharacterized protein</fullName>
    </submittedName>
</protein>
<organism evidence="1 2">
    <name type="scientific">Corchorus olitorius</name>
    <dbReference type="NCBI Taxonomy" id="93759"/>
    <lineage>
        <taxon>Eukaryota</taxon>
        <taxon>Viridiplantae</taxon>
        <taxon>Streptophyta</taxon>
        <taxon>Embryophyta</taxon>
        <taxon>Tracheophyta</taxon>
        <taxon>Spermatophyta</taxon>
        <taxon>Magnoliopsida</taxon>
        <taxon>eudicotyledons</taxon>
        <taxon>Gunneridae</taxon>
        <taxon>Pentapetalae</taxon>
        <taxon>rosids</taxon>
        <taxon>malvids</taxon>
        <taxon>Malvales</taxon>
        <taxon>Malvaceae</taxon>
        <taxon>Grewioideae</taxon>
        <taxon>Apeibeae</taxon>
        <taxon>Corchorus</taxon>
    </lineage>
</organism>
<dbReference type="Proteomes" id="UP000187203">
    <property type="component" value="Unassembled WGS sequence"/>
</dbReference>
<sequence>MKTKQGRPFLTAILHQFYHLLAPSSSFHHRDFLWDFLRISIRAETPNTWSVKFVGVEISVKASFRSDNSVSGHGKLGAAVAGGSGGRRVGYVLQDSRAPGGVDGSVVEGSRKTVVQGSDGGGVSSASKVSENLKIAWRGWKLVGARGEVGTSHEGLLPIELGSRAIEGVGFWCSWSLAHQK</sequence>